<sequence length="138" mass="15427">YNASSDASVDDAITLDSFSVSKKVATLSLDFTTTYDLLNYMLNDNRVEKDKFYIGTIDSNDDCKISGNFVEPGKKDKIKAKTIKSMTDSNILIVDEQYKVQVEGNVLYTSDNCKIDDDGIVTTAKSDDELSYIVYELE</sequence>
<name>K1RM41_9ZZZZ</name>
<gene>
    <name evidence="1" type="ORF">OBE_14507</name>
</gene>
<accession>K1RM41</accession>
<dbReference type="EMBL" id="AJWZ01010007">
    <property type="protein sequence ID" value="EKC49687.1"/>
    <property type="molecule type" value="Genomic_DNA"/>
</dbReference>
<organism evidence="1">
    <name type="scientific">human gut metagenome</name>
    <dbReference type="NCBI Taxonomy" id="408170"/>
    <lineage>
        <taxon>unclassified sequences</taxon>
        <taxon>metagenomes</taxon>
        <taxon>organismal metagenomes</taxon>
    </lineage>
</organism>
<reference evidence="1" key="1">
    <citation type="journal article" date="2013" name="Environ. Microbiol.">
        <title>Microbiota from the distal guts of lean and obese adolescents exhibit partial functional redundancy besides clear differences in community structure.</title>
        <authorList>
            <person name="Ferrer M."/>
            <person name="Ruiz A."/>
            <person name="Lanza F."/>
            <person name="Haange S.B."/>
            <person name="Oberbach A."/>
            <person name="Till H."/>
            <person name="Bargiela R."/>
            <person name="Campoy C."/>
            <person name="Segura M.T."/>
            <person name="Richter M."/>
            <person name="von Bergen M."/>
            <person name="Seifert J."/>
            <person name="Suarez A."/>
        </authorList>
    </citation>
    <scope>NUCLEOTIDE SEQUENCE</scope>
</reference>
<dbReference type="AlphaFoldDB" id="K1RM41"/>
<protein>
    <submittedName>
        <fullName evidence="1">Uncharacterized protein</fullName>
    </submittedName>
</protein>
<proteinExistence type="predicted"/>
<evidence type="ECO:0000313" key="1">
    <source>
        <dbReference type="EMBL" id="EKC49687.1"/>
    </source>
</evidence>
<comment type="caution">
    <text evidence="1">The sequence shown here is derived from an EMBL/GenBank/DDBJ whole genome shotgun (WGS) entry which is preliminary data.</text>
</comment>
<feature type="non-terminal residue" evidence="1">
    <location>
        <position position="1"/>
    </location>
</feature>